<dbReference type="InterPro" id="IPR023203">
    <property type="entry name" value="TTHA0068_sf"/>
</dbReference>
<protein>
    <submittedName>
        <fullName evidence="1">DUF309 domain-containing protein</fullName>
    </submittedName>
</protein>
<organism evidence="1 2">
    <name type="scientific">Heyndrickxia oleronia</name>
    <dbReference type="NCBI Taxonomy" id="38875"/>
    <lineage>
        <taxon>Bacteria</taxon>
        <taxon>Bacillati</taxon>
        <taxon>Bacillota</taxon>
        <taxon>Bacilli</taxon>
        <taxon>Bacillales</taxon>
        <taxon>Bacillaceae</taxon>
        <taxon>Heyndrickxia</taxon>
    </lineage>
</organism>
<dbReference type="RefSeq" id="WP_280615803.1">
    <property type="nucleotide sequence ID" value="NZ_JAROYP010000002.1"/>
</dbReference>
<dbReference type="PANTHER" id="PTHR34796">
    <property type="entry name" value="EXPRESSED PROTEIN"/>
    <property type="match status" value="1"/>
</dbReference>
<dbReference type="SUPFAM" id="SSF140663">
    <property type="entry name" value="TTHA0068-like"/>
    <property type="match status" value="1"/>
</dbReference>
<sequence length="182" mass="21842">MIVTKAFIQYLVHFHGDRDYFECHEILEDHWKQQDARNRDSIWIAFIQLAVSLYHYRRKNLIGGIRMMEKALQRFIHKKDQLLLLKIDVDDLIYKINTVLDKMKTNQDYEPIQIKIDDQQLLDICKEECKKLGVTWGGKEDLSNDPIIHRHKLRDRSTVENERFLSSVIKKMERNEGKFINN</sequence>
<gene>
    <name evidence="1" type="ORF">P5X88_03540</name>
</gene>
<evidence type="ECO:0000313" key="1">
    <source>
        <dbReference type="EMBL" id="MDH5159994.1"/>
    </source>
</evidence>
<evidence type="ECO:0000313" key="2">
    <source>
        <dbReference type="Proteomes" id="UP001159179"/>
    </source>
</evidence>
<dbReference type="Pfam" id="PF03745">
    <property type="entry name" value="DUF309"/>
    <property type="match status" value="1"/>
</dbReference>
<dbReference type="Gene3D" id="1.10.3450.10">
    <property type="entry name" value="TTHA0068-like"/>
    <property type="match status" value="1"/>
</dbReference>
<dbReference type="AlphaFoldDB" id="A0AAW6STV3"/>
<accession>A0AAW6STV3</accession>
<comment type="caution">
    <text evidence="1">The sequence shown here is derived from an EMBL/GenBank/DDBJ whole genome shotgun (WGS) entry which is preliminary data.</text>
</comment>
<reference evidence="1" key="1">
    <citation type="submission" date="2023-03" db="EMBL/GenBank/DDBJ databases">
        <title>Bacterial isolates from washroom surfaces on a university campus.</title>
        <authorList>
            <person name="Holman D.B."/>
            <person name="Gzyl K.E."/>
            <person name="Taheri A.E."/>
        </authorList>
    </citation>
    <scope>NUCLEOTIDE SEQUENCE</scope>
    <source>
        <strain evidence="1">RD03</strain>
    </source>
</reference>
<dbReference type="Proteomes" id="UP001159179">
    <property type="component" value="Unassembled WGS sequence"/>
</dbReference>
<dbReference type="InterPro" id="IPR005500">
    <property type="entry name" value="DUF309"/>
</dbReference>
<dbReference type="PANTHER" id="PTHR34796:SF1">
    <property type="entry name" value="EXPRESSED PROTEIN"/>
    <property type="match status" value="1"/>
</dbReference>
<name>A0AAW6STV3_9BACI</name>
<proteinExistence type="predicted"/>
<dbReference type="EMBL" id="JAROYP010000002">
    <property type="protein sequence ID" value="MDH5159994.1"/>
    <property type="molecule type" value="Genomic_DNA"/>
</dbReference>